<protein>
    <submittedName>
        <fullName evidence="1">Uncharacterized protein</fullName>
    </submittedName>
</protein>
<accession>A0AAX2GYE3</accession>
<dbReference type="Proteomes" id="UP000215539">
    <property type="component" value="Chromosome 1"/>
</dbReference>
<evidence type="ECO:0000313" key="1">
    <source>
        <dbReference type="EMBL" id="SNV05238.1"/>
    </source>
</evidence>
<reference evidence="1 2" key="1">
    <citation type="submission" date="2017-06" db="EMBL/GenBank/DDBJ databases">
        <authorList>
            <consortium name="Pathogen Informatics"/>
        </authorList>
    </citation>
    <scope>NUCLEOTIDE SEQUENCE [LARGE SCALE GENOMIC DNA]</scope>
    <source>
        <strain evidence="1 2">NCTC12947</strain>
    </source>
</reference>
<dbReference type="AlphaFoldDB" id="A0AAX2GYE3"/>
<proteinExistence type="predicted"/>
<sequence>MPALIFNYMSEKKYISVDGITYNSYQDYCNSMDLDYDIIGVMLATGRRQPQNEDEKELLKEIKEIKARGRGVEFPFN</sequence>
<name>A0AAX2GYE3_9FLAO</name>
<organism evidence="1 2">
    <name type="scientific">Capnocytophaga haemolytica</name>
    <dbReference type="NCBI Taxonomy" id="45243"/>
    <lineage>
        <taxon>Bacteria</taxon>
        <taxon>Pseudomonadati</taxon>
        <taxon>Bacteroidota</taxon>
        <taxon>Flavobacteriia</taxon>
        <taxon>Flavobacteriales</taxon>
        <taxon>Flavobacteriaceae</taxon>
        <taxon>Capnocytophaga</taxon>
    </lineage>
</organism>
<gene>
    <name evidence="1" type="ORF">SAMEA44541418_00563</name>
</gene>
<evidence type="ECO:0000313" key="2">
    <source>
        <dbReference type="Proteomes" id="UP000215539"/>
    </source>
</evidence>
<dbReference type="EMBL" id="LT906449">
    <property type="protein sequence ID" value="SNV05238.1"/>
    <property type="molecule type" value="Genomic_DNA"/>
</dbReference>